<dbReference type="Gene3D" id="3.30.200.20">
    <property type="entry name" value="Phosphorylase Kinase, domain 1"/>
    <property type="match status" value="1"/>
</dbReference>
<reference evidence="10" key="1">
    <citation type="journal article" date="2016" name="Funct. Integr. Genomics">
        <title>Structural organization of fatty acid desaturase loci in linseed lines with contrasting linolenic acid contents.</title>
        <authorList>
            <person name="Thambugala D."/>
            <person name="Ragupathy R."/>
            <person name="Cloutier S."/>
        </authorList>
    </citation>
    <scope>NUCLEOTIDE SEQUENCE</scope>
</reference>
<dbReference type="EC" id="2.3.2.27" evidence="4"/>
<sequence length="763" mass="86155">MGSVESETEDTIYVAVGRNSDESKSTLLWTVRNFPGKKICLLHVHQPPASLAVRFYRQLAVVNKAVKHGDNGSDELERIKIDEVLNQYFLILAQEGVEPDKVWIEARSIEEGIVEIVDRCYVKWLVMGAAADKYYSKKLTEVKSKKAAFVCQHAAIFCHIWFGCNGRLIYTREGRNEIFDADNDLPLLLTYSDSVSESPESLKPESLSGFDMSPDAVDNADGIEGLLRNFDGNCSLDFHQPLEMTLPLLEYEAEEIRDQIEEASTSSLEETVMDTCDLKKLAFEEAKALESLCIKEISLRKEMEETLAREKNAIERTRNQHDKFLQELQLVKEQNATLEKQFGEANSVVQELEEKIMSAVELLISFRKKRDDSRVECENARREVRRLQELGKVDTTRLFRSEILDFSFSEINEATNEFDPAWKIREGRYGTTYKGLLRHVHVAIKMLPSYGSQQEFQNRVKILCKVRHPNLVTLIGTCLEGRSFVLEYARNGSLEDRIACKAKSLPLTWQTRFRMAAEICSALIFLHCNDPCIIHGNLKPSTVLLGTNLVCKLSDFGMHLLVKEKSNPNCVSNYVDPEYLETGNLTPESDVYSFGIILLFLLTARPVGAVVKDVKCALDKEKLETVLDQNAGEWPAELAKPLADLGLRCSNGNKANRPKISSVLAEVQRISEFAAATNSAASGLDAKDSRRAPAHFVCPIFQEVMQDPQIAADGFTYEGDAIKGWLKSGHNTSPMTNLKMEHCNLLPNHALYQAIQEWHQQQW</sequence>
<dbReference type="GO" id="GO:0016567">
    <property type="term" value="P:protein ubiquitination"/>
    <property type="evidence" value="ECO:0007669"/>
    <property type="project" value="UniProtKB-UniPathway"/>
</dbReference>
<dbReference type="AlphaFoldDB" id="A0A172MLG9"/>
<keyword evidence="6" id="KW-0833">Ubl conjugation pathway</keyword>
<dbReference type="PANTHER" id="PTHR45647:SF22">
    <property type="entry name" value="U-BOX DOMAIN-CONTAINING PROTEIN 32"/>
    <property type="match status" value="1"/>
</dbReference>
<evidence type="ECO:0000313" key="10">
    <source>
        <dbReference type="EMBL" id="AND01123.1"/>
    </source>
</evidence>
<dbReference type="GO" id="GO:0061630">
    <property type="term" value="F:ubiquitin protein ligase activity"/>
    <property type="evidence" value="ECO:0007669"/>
    <property type="project" value="UniProtKB-EC"/>
</dbReference>
<protein>
    <recommendedName>
        <fullName evidence="4">RING-type E3 ubiquitin transferase</fullName>
        <ecNumber evidence="4">2.3.2.27</ecNumber>
    </recommendedName>
</protein>
<dbReference type="Pfam" id="PF04564">
    <property type="entry name" value="U-box"/>
    <property type="match status" value="1"/>
</dbReference>
<evidence type="ECO:0000256" key="5">
    <source>
        <dbReference type="ARBA" id="ARBA00022679"/>
    </source>
</evidence>
<evidence type="ECO:0000256" key="6">
    <source>
        <dbReference type="ARBA" id="ARBA00022786"/>
    </source>
</evidence>
<accession>A0A172MLG9</accession>
<name>A0A172MLG9_LINUS</name>
<dbReference type="InterPro" id="IPR013083">
    <property type="entry name" value="Znf_RING/FYVE/PHD"/>
</dbReference>
<dbReference type="SMART" id="SM00504">
    <property type="entry name" value="Ubox"/>
    <property type="match status" value="1"/>
</dbReference>
<keyword evidence="7" id="KW-0175">Coiled coil</keyword>
<keyword evidence="5" id="KW-0808">Transferase</keyword>
<comment type="pathway">
    <text evidence="3">Protein modification; protein ubiquitination.</text>
</comment>
<proteinExistence type="predicted"/>
<dbReference type="PROSITE" id="PS51698">
    <property type="entry name" value="U_BOX"/>
    <property type="match status" value="1"/>
</dbReference>
<dbReference type="InterPro" id="IPR051348">
    <property type="entry name" value="U-box_ubiquitin_ligases"/>
</dbReference>
<dbReference type="GO" id="GO:0004672">
    <property type="term" value="F:protein kinase activity"/>
    <property type="evidence" value="ECO:0007669"/>
    <property type="project" value="InterPro"/>
</dbReference>
<dbReference type="UniPathway" id="UPA00143"/>
<dbReference type="InterPro" id="IPR003613">
    <property type="entry name" value="Ubox_domain"/>
</dbReference>
<evidence type="ECO:0000259" key="8">
    <source>
        <dbReference type="PROSITE" id="PS50011"/>
    </source>
</evidence>
<dbReference type="InterPro" id="IPR011009">
    <property type="entry name" value="Kinase-like_dom_sf"/>
</dbReference>
<dbReference type="Pfam" id="PF07714">
    <property type="entry name" value="PK_Tyr_Ser-Thr"/>
    <property type="match status" value="1"/>
</dbReference>
<evidence type="ECO:0000256" key="4">
    <source>
        <dbReference type="ARBA" id="ARBA00012483"/>
    </source>
</evidence>
<feature type="domain" description="U-box" evidence="9">
    <location>
        <begin position="691"/>
        <end position="763"/>
    </location>
</feature>
<dbReference type="PROSITE" id="PS50011">
    <property type="entry name" value="PROTEIN_KINASE_DOM"/>
    <property type="match status" value="1"/>
</dbReference>
<feature type="domain" description="Protein kinase" evidence="8">
    <location>
        <begin position="418"/>
        <end position="674"/>
    </location>
</feature>
<dbReference type="GO" id="GO:0005524">
    <property type="term" value="F:ATP binding"/>
    <property type="evidence" value="ECO:0007669"/>
    <property type="project" value="InterPro"/>
</dbReference>
<dbReference type="SUPFAM" id="SSF57850">
    <property type="entry name" value="RING/U-box"/>
    <property type="match status" value="1"/>
</dbReference>
<dbReference type="Gene3D" id="1.10.510.10">
    <property type="entry name" value="Transferase(Phosphotransferase) domain 1"/>
    <property type="match status" value="1"/>
</dbReference>
<evidence type="ECO:0000259" key="9">
    <source>
        <dbReference type="PROSITE" id="PS51698"/>
    </source>
</evidence>
<dbReference type="InterPro" id="IPR000719">
    <property type="entry name" value="Prot_kinase_dom"/>
</dbReference>
<dbReference type="EMBL" id="KU950439">
    <property type="protein sequence ID" value="AND01123.1"/>
    <property type="molecule type" value="Genomic_DNA"/>
</dbReference>
<dbReference type="PANTHER" id="PTHR45647">
    <property type="entry name" value="OS02G0152300 PROTEIN"/>
    <property type="match status" value="1"/>
</dbReference>
<comment type="function">
    <text evidence="2">Functions as an E3 ubiquitin ligase.</text>
</comment>
<dbReference type="Gene3D" id="3.30.40.10">
    <property type="entry name" value="Zinc/RING finger domain, C3HC4 (zinc finger)"/>
    <property type="match status" value="1"/>
</dbReference>
<evidence type="ECO:0000256" key="7">
    <source>
        <dbReference type="SAM" id="Coils"/>
    </source>
</evidence>
<dbReference type="CDD" id="cd01989">
    <property type="entry name" value="USP_STK_Ubox_N"/>
    <property type="match status" value="1"/>
</dbReference>
<evidence type="ECO:0000256" key="1">
    <source>
        <dbReference type="ARBA" id="ARBA00000900"/>
    </source>
</evidence>
<comment type="catalytic activity">
    <reaction evidence="1">
        <text>S-ubiquitinyl-[E2 ubiquitin-conjugating enzyme]-L-cysteine + [acceptor protein]-L-lysine = [E2 ubiquitin-conjugating enzyme]-L-cysteine + N(6)-ubiquitinyl-[acceptor protein]-L-lysine.</text>
        <dbReference type="EC" id="2.3.2.27"/>
    </reaction>
</comment>
<dbReference type="CDD" id="cd16655">
    <property type="entry name" value="RING-Ubox_WDSUB1-like"/>
    <property type="match status" value="1"/>
</dbReference>
<evidence type="ECO:0000256" key="3">
    <source>
        <dbReference type="ARBA" id="ARBA00004906"/>
    </source>
</evidence>
<evidence type="ECO:0000256" key="2">
    <source>
        <dbReference type="ARBA" id="ARBA00003861"/>
    </source>
</evidence>
<organism evidence="10">
    <name type="scientific">Linum usitatissimum</name>
    <name type="common">Flax</name>
    <name type="synonym">Linum humile</name>
    <dbReference type="NCBI Taxonomy" id="4006"/>
    <lineage>
        <taxon>Eukaryota</taxon>
        <taxon>Viridiplantae</taxon>
        <taxon>Streptophyta</taxon>
        <taxon>Embryophyta</taxon>
        <taxon>Tracheophyta</taxon>
        <taxon>Spermatophyta</taxon>
        <taxon>Magnoliopsida</taxon>
        <taxon>eudicotyledons</taxon>
        <taxon>Gunneridae</taxon>
        <taxon>Pentapetalae</taxon>
        <taxon>rosids</taxon>
        <taxon>fabids</taxon>
        <taxon>Malpighiales</taxon>
        <taxon>Linaceae</taxon>
        <taxon>Linum</taxon>
    </lineage>
</organism>
<dbReference type="SUPFAM" id="SSF56112">
    <property type="entry name" value="Protein kinase-like (PK-like)"/>
    <property type="match status" value="1"/>
</dbReference>
<feature type="coiled-coil region" evidence="7">
    <location>
        <begin position="300"/>
        <end position="390"/>
    </location>
</feature>
<dbReference type="InterPro" id="IPR001245">
    <property type="entry name" value="Ser-Thr/Tyr_kinase_cat_dom"/>
</dbReference>